<dbReference type="AlphaFoldDB" id="A0A8X6QZB5"/>
<evidence type="ECO:0000313" key="6">
    <source>
        <dbReference type="EMBL" id="GFU44972.1"/>
    </source>
</evidence>
<evidence type="ECO:0000256" key="3">
    <source>
        <dbReference type="ARBA" id="ARBA00023157"/>
    </source>
</evidence>
<keyword evidence="1 4" id="KW-0245">EGF-like domain</keyword>
<dbReference type="InterPro" id="IPR013032">
    <property type="entry name" value="EGF-like_CS"/>
</dbReference>
<feature type="domain" description="EGF-like" evidence="5">
    <location>
        <begin position="1"/>
        <end position="34"/>
    </location>
</feature>
<protein>
    <recommendedName>
        <fullName evidence="5">EGF-like domain-containing protein</fullName>
    </recommendedName>
</protein>
<dbReference type="Pfam" id="PF00008">
    <property type="entry name" value="EGF"/>
    <property type="match status" value="1"/>
</dbReference>
<dbReference type="Pfam" id="PF12661">
    <property type="entry name" value="hEGF"/>
    <property type="match status" value="1"/>
</dbReference>
<feature type="domain" description="EGF-like" evidence="5">
    <location>
        <begin position="37"/>
        <end position="73"/>
    </location>
</feature>
<comment type="caution">
    <text evidence="6">The sequence shown here is derived from an EMBL/GenBank/DDBJ whole genome shotgun (WGS) entry which is preliminary data.</text>
</comment>
<comment type="caution">
    <text evidence="4">Lacks conserved residue(s) required for the propagation of feature annotation.</text>
</comment>
<dbReference type="SUPFAM" id="SSF57196">
    <property type="entry name" value="EGF/Laminin"/>
    <property type="match status" value="2"/>
</dbReference>
<dbReference type="PROSITE" id="PS50026">
    <property type="entry name" value="EGF_3"/>
    <property type="match status" value="2"/>
</dbReference>
<sequence>MNDPCSNNPCLNGGTCTPKGTSFSCKCPSPYLGKACERDPCTDQLCKNGGTCKVDNNSFRCECTFPYAGDKCDKECRCDKGICELKDGNTVCVCPPEFGLHLSSLCQ</sequence>
<evidence type="ECO:0000313" key="7">
    <source>
        <dbReference type="Proteomes" id="UP000887013"/>
    </source>
</evidence>
<dbReference type="SMART" id="SM00179">
    <property type="entry name" value="EGF_CA"/>
    <property type="match status" value="2"/>
</dbReference>
<evidence type="ECO:0000259" key="5">
    <source>
        <dbReference type="PROSITE" id="PS50026"/>
    </source>
</evidence>
<dbReference type="InterPro" id="IPR000742">
    <property type="entry name" value="EGF"/>
</dbReference>
<dbReference type="Proteomes" id="UP000887013">
    <property type="component" value="Unassembled WGS sequence"/>
</dbReference>
<dbReference type="InterPro" id="IPR051022">
    <property type="entry name" value="Notch_Cell-Fate_Det"/>
</dbReference>
<accession>A0A8X6QZB5</accession>
<dbReference type="InterPro" id="IPR001881">
    <property type="entry name" value="EGF-like_Ca-bd_dom"/>
</dbReference>
<feature type="non-terminal residue" evidence="6">
    <location>
        <position position="1"/>
    </location>
</feature>
<keyword evidence="3 4" id="KW-1015">Disulfide bond</keyword>
<dbReference type="Gene3D" id="2.10.25.10">
    <property type="entry name" value="Laminin"/>
    <property type="match status" value="2"/>
</dbReference>
<gene>
    <name evidence="6" type="ORF">NPIL_114821</name>
</gene>
<name>A0A8X6QZB5_NEPPI</name>
<organism evidence="6 7">
    <name type="scientific">Nephila pilipes</name>
    <name type="common">Giant wood spider</name>
    <name type="synonym">Nephila maculata</name>
    <dbReference type="NCBI Taxonomy" id="299642"/>
    <lineage>
        <taxon>Eukaryota</taxon>
        <taxon>Metazoa</taxon>
        <taxon>Ecdysozoa</taxon>
        <taxon>Arthropoda</taxon>
        <taxon>Chelicerata</taxon>
        <taxon>Arachnida</taxon>
        <taxon>Araneae</taxon>
        <taxon>Araneomorphae</taxon>
        <taxon>Entelegynae</taxon>
        <taxon>Araneoidea</taxon>
        <taxon>Nephilidae</taxon>
        <taxon>Nephila</taxon>
    </lineage>
</organism>
<dbReference type="PANTHER" id="PTHR24049">
    <property type="entry name" value="CRUMBS FAMILY MEMBER"/>
    <property type="match status" value="1"/>
</dbReference>
<evidence type="ECO:0000256" key="2">
    <source>
        <dbReference type="ARBA" id="ARBA00022737"/>
    </source>
</evidence>
<evidence type="ECO:0000256" key="4">
    <source>
        <dbReference type="PROSITE-ProRule" id="PRU00076"/>
    </source>
</evidence>
<dbReference type="SMART" id="SM00181">
    <property type="entry name" value="EGF"/>
    <property type="match status" value="3"/>
</dbReference>
<keyword evidence="7" id="KW-1185">Reference proteome</keyword>
<dbReference type="PROSITE" id="PS00022">
    <property type="entry name" value="EGF_1"/>
    <property type="match status" value="1"/>
</dbReference>
<dbReference type="GO" id="GO:0005509">
    <property type="term" value="F:calcium ion binding"/>
    <property type="evidence" value="ECO:0007669"/>
    <property type="project" value="InterPro"/>
</dbReference>
<keyword evidence="2" id="KW-0677">Repeat</keyword>
<dbReference type="OrthoDB" id="6430434at2759"/>
<dbReference type="FunFam" id="2.10.25.10:FF:000525">
    <property type="entry name" value="Fat-like cadherin-related tumor suppressor homolog"/>
    <property type="match status" value="1"/>
</dbReference>
<dbReference type="CDD" id="cd00054">
    <property type="entry name" value="EGF_CA"/>
    <property type="match status" value="1"/>
</dbReference>
<reference evidence="6" key="1">
    <citation type="submission" date="2020-08" db="EMBL/GenBank/DDBJ databases">
        <title>Multicomponent nature underlies the extraordinary mechanical properties of spider dragline silk.</title>
        <authorList>
            <person name="Kono N."/>
            <person name="Nakamura H."/>
            <person name="Mori M."/>
            <person name="Yoshida Y."/>
            <person name="Ohtoshi R."/>
            <person name="Malay A.D."/>
            <person name="Moran D.A.P."/>
            <person name="Tomita M."/>
            <person name="Numata K."/>
            <person name="Arakawa K."/>
        </authorList>
    </citation>
    <scope>NUCLEOTIDE SEQUENCE</scope>
</reference>
<evidence type="ECO:0000256" key="1">
    <source>
        <dbReference type="ARBA" id="ARBA00022536"/>
    </source>
</evidence>
<dbReference type="EMBL" id="BMAW01085907">
    <property type="protein sequence ID" value="GFU44972.1"/>
    <property type="molecule type" value="Genomic_DNA"/>
</dbReference>
<proteinExistence type="predicted"/>
<feature type="disulfide bond" evidence="4">
    <location>
        <begin position="63"/>
        <end position="72"/>
    </location>
</feature>